<evidence type="ECO:0000313" key="2">
    <source>
        <dbReference type="Proteomes" id="UP001370490"/>
    </source>
</evidence>
<dbReference type="EMBL" id="JBAMMX010000012">
    <property type="protein sequence ID" value="KAK6930353.1"/>
    <property type="molecule type" value="Genomic_DNA"/>
</dbReference>
<accession>A0AAN8V8J3</accession>
<organism evidence="1 2">
    <name type="scientific">Dillenia turbinata</name>
    <dbReference type="NCBI Taxonomy" id="194707"/>
    <lineage>
        <taxon>Eukaryota</taxon>
        <taxon>Viridiplantae</taxon>
        <taxon>Streptophyta</taxon>
        <taxon>Embryophyta</taxon>
        <taxon>Tracheophyta</taxon>
        <taxon>Spermatophyta</taxon>
        <taxon>Magnoliopsida</taxon>
        <taxon>eudicotyledons</taxon>
        <taxon>Gunneridae</taxon>
        <taxon>Pentapetalae</taxon>
        <taxon>Dilleniales</taxon>
        <taxon>Dilleniaceae</taxon>
        <taxon>Dillenia</taxon>
    </lineage>
</organism>
<comment type="caution">
    <text evidence="1">The sequence shown here is derived from an EMBL/GenBank/DDBJ whole genome shotgun (WGS) entry which is preliminary data.</text>
</comment>
<reference evidence="1 2" key="1">
    <citation type="submission" date="2023-12" db="EMBL/GenBank/DDBJ databases">
        <title>A high-quality genome assembly for Dillenia turbinata (Dilleniales).</title>
        <authorList>
            <person name="Chanderbali A."/>
        </authorList>
    </citation>
    <scope>NUCLEOTIDE SEQUENCE [LARGE SCALE GENOMIC DNA]</scope>
    <source>
        <strain evidence="1">LSX21</strain>
        <tissue evidence="1">Leaf</tissue>
    </source>
</reference>
<gene>
    <name evidence="1" type="ORF">RJ641_004447</name>
</gene>
<proteinExistence type="predicted"/>
<name>A0AAN8V8J3_9MAGN</name>
<evidence type="ECO:0000313" key="1">
    <source>
        <dbReference type="EMBL" id="KAK6930353.1"/>
    </source>
</evidence>
<sequence>SLEIPGLSFLRDEVVVTLFLNLLRTDFSGINQHQRTKDPVERDRRVELSIHLFQIKKRDNKQEEKVSAVTFSLAAAFEGMAVAGFTVWLCHVGLFLLQSLESVRWFSDTQTGESSTIRSLAIFVDTQTADPQVVALVLLFVFAIMDI</sequence>
<protein>
    <submittedName>
        <fullName evidence="1">Uncharacterized protein</fullName>
    </submittedName>
</protein>
<dbReference type="AlphaFoldDB" id="A0AAN8V8J3"/>
<keyword evidence="2" id="KW-1185">Reference proteome</keyword>
<dbReference type="Proteomes" id="UP001370490">
    <property type="component" value="Unassembled WGS sequence"/>
</dbReference>
<feature type="non-terminal residue" evidence="1">
    <location>
        <position position="1"/>
    </location>
</feature>